<evidence type="ECO:0000313" key="3">
    <source>
        <dbReference type="EMBL" id="MDR6334546.1"/>
    </source>
</evidence>
<sequence>MIESKSPYLTISDASKYLRLAPITLAKMRTYGGGPAFIRLSAKHIVYRIDDLEHWASARRFKHTSEYARESAA</sequence>
<evidence type="ECO:0000259" key="1">
    <source>
        <dbReference type="Pfam" id="PF12728"/>
    </source>
</evidence>
<dbReference type="RefSeq" id="WP_281808276.1">
    <property type="nucleotide sequence ID" value="NZ_BSDO01000004.1"/>
</dbReference>
<dbReference type="InterPro" id="IPR009061">
    <property type="entry name" value="DNA-bd_dom_put_sf"/>
</dbReference>
<dbReference type="EMBL" id="JAVDPY010000005">
    <property type="protein sequence ID" value="MDR6334546.1"/>
    <property type="molecule type" value="Genomic_DNA"/>
</dbReference>
<protein>
    <recommendedName>
        <fullName evidence="1">Helix-turn-helix domain-containing protein</fullName>
    </recommendedName>
</protein>
<feature type="domain" description="Helix-turn-helix" evidence="1">
    <location>
        <begin position="8"/>
        <end position="60"/>
    </location>
</feature>
<comment type="caution">
    <text evidence="2">The sequence shown here is derived from an EMBL/GenBank/DDBJ whole genome shotgun (WGS) entry which is preliminary data.</text>
</comment>
<dbReference type="Proteomes" id="UP001144397">
    <property type="component" value="Unassembled WGS sequence"/>
</dbReference>
<dbReference type="SUPFAM" id="SSF46955">
    <property type="entry name" value="Putative DNA-binding domain"/>
    <property type="match status" value="1"/>
</dbReference>
<reference evidence="3 5" key="2">
    <citation type="submission" date="2023-07" db="EMBL/GenBank/DDBJ databases">
        <title>Genomic Encyclopedia of Type Strains, Phase IV (KMG-IV): sequencing the most valuable type-strain genomes for metagenomic binning, comparative biology and taxonomic classification.</title>
        <authorList>
            <person name="Goeker M."/>
        </authorList>
    </citation>
    <scope>NUCLEOTIDE SEQUENCE [LARGE SCALE GENOMIC DNA]</scope>
    <source>
        <strain evidence="3 5">DSM 338</strain>
    </source>
</reference>
<name>A0A9W6CNS9_XANFL</name>
<keyword evidence="5" id="KW-1185">Reference proteome</keyword>
<proteinExistence type="predicted"/>
<accession>A0A9W6CNS9</accession>
<gene>
    <name evidence="3" type="ORF">GGQ86_003028</name>
    <name evidence="2" type="ORF">XFLAVUS301_31100</name>
</gene>
<reference evidence="2" key="1">
    <citation type="submission" date="2022-12" db="EMBL/GenBank/DDBJ databases">
        <title>Reference genome sequencing for broad-spectrum identification of bacterial and archaeal isolates by mass spectrometry.</title>
        <authorList>
            <person name="Sekiguchi Y."/>
            <person name="Tourlousse D.M."/>
        </authorList>
    </citation>
    <scope>NUCLEOTIDE SEQUENCE</scope>
    <source>
        <strain evidence="2">301</strain>
    </source>
</reference>
<evidence type="ECO:0000313" key="2">
    <source>
        <dbReference type="EMBL" id="GLI23436.1"/>
    </source>
</evidence>
<dbReference type="EMBL" id="BSDO01000004">
    <property type="protein sequence ID" value="GLI23436.1"/>
    <property type="molecule type" value="Genomic_DNA"/>
</dbReference>
<dbReference type="GeneID" id="95763896"/>
<evidence type="ECO:0000313" key="4">
    <source>
        <dbReference type="Proteomes" id="UP001144397"/>
    </source>
</evidence>
<dbReference type="AlphaFoldDB" id="A0A9W6CNS9"/>
<organism evidence="2 4">
    <name type="scientific">Xanthobacter flavus</name>
    <dbReference type="NCBI Taxonomy" id="281"/>
    <lineage>
        <taxon>Bacteria</taxon>
        <taxon>Pseudomonadati</taxon>
        <taxon>Pseudomonadota</taxon>
        <taxon>Alphaproteobacteria</taxon>
        <taxon>Hyphomicrobiales</taxon>
        <taxon>Xanthobacteraceae</taxon>
        <taxon>Xanthobacter</taxon>
    </lineage>
</organism>
<dbReference type="Pfam" id="PF12728">
    <property type="entry name" value="HTH_17"/>
    <property type="match status" value="1"/>
</dbReference>
<evidence type="ECO:0000313" key="5">
    <source>
        <dbReference type="Proteomes" id="UP001245370"/>
    </source>
</evidence>
<dbReference type="InterPro" id="IPR041657">
    <property type="entry name" value="HTH_17"/>
</dbReference>
<dbReference type="Proteomes" id="UP001245370">
    <property type="component" value="Unassembled WGS sequence"/>
</dbReference>